<organism evidence="1 2">
    <name type="scientific">Luteolibacter algae</name>
    <dbReference type="NCBI Taxonomy" id="454151"/>
    <lineage>
        <taxon>Bacteria</taxon>
        <taxon>Pseudomonadati</taxon>
        <taxon>Verrucomicrobiota</taxon>
        <taxon>Verrucomicrobiia</taxon>
        <taxon>Verrucomicrobiales</taxon>
        <taxon>Verrucomicrobiaceae</taxon>
        <taxon>Luteolibacter</taxon>
    </lineage>
</organism>
<dbReference type="InterPro" id="IPR018561">
    <property type="entry name" value="AosR"/>
</dbReference>
<dbReference type="EMBL" id="JBHUIT010000005">
    <property type="protein sequence ID" value="MFD2256284.1"/>
    <property type="molecule type" value="Genomic_DNA"/>
</dbReference>
<accession>A0ABW5D7D4</accession>
<comment type="caution">
    <text evidence="1">The sequence shown here is derived from an EMBL/GenBank/DDBJ whole genome shotgun (WGS) entry which is preliminary data.</text>
</comment>
<evidence type="ECO:0000313" key="1">
    <source>
        <dbReference type="EMBL" id="MFD2256284.1"/>
    </source>
</evidence>
<name>A0ABW5D7D4_9BACT</name>
<keyword evidence="2" id="KW-1185">Reference proteome</keyword>
<dbReference type="RefSeq" id="WP_386819384.1">
    <property type="nucleotide sequence ID" value="NZ_JBHUIT010000005.1"/>
</dbReference>
<protein>
    <submittedName>
        <fullName evidence="1">Uncharacterized protein</fullName>
    </submittedName>
</protein>
<reference evidence="2" key="1">
    <citation type="journal article" date="2019" name="Int. J. Syst. Evol. Microbiol.">
        <title>The Global Catalogue of Microorganisms (GCM) 10K type strain sequencing project: providing services to taxonomists for standard genome sequencing and annotation.</title>
        <authorList>
            <consortium name="The Broad Institute Genomics Platform"/>
            <consortium name="The Broad Institute Genome Sequencing Center for Infectious Disease"/>
            <person name="Wu L."/>
            <person name="Ma J."/>
        </authorList>
    </citation>
    <scope>NUCLEOTIDE SEQUENCE [LARGE SCALE GENOMIC DNA]</scope>
    <source>
        <strain evidence="2">CGMCC 4.7106</strain>
    </source>
</reference>
<gene>
    <name evidence="1" type="ORF">ACFSSA_06335</name>
</gene>
<dbReference type="Proteomes" id="UP001597375">
    <property type="component" value="Unassembled WGS sequence"/>
</dbReference>
<evidence type="ECO:0000313" key="2">
    <source>
        <dbReference type="Proteomes" id="UP001597375"/>
    </source>
</evidence>
<proteinExistence type="predicted"/>
<dbReference type="Pfam" id="PF09438">
    <property type="entry name" value="DUF2017"/>
    <property type="match status" value="1"/>
</dbReference>
<sequence>MKVSPTMEGGLRIDPESPQDWHALRAIIMDANNCEKDLAERMGGLVSDEKLREDWQDLVVPDLRESFGDAIHYVYASIEAAAAFSGGGDSPLWITREDATSWYSALNQARLSLEEKYQFGPEPEDSPESTSLVRREALMRSQFYCALQSFILEHAMTL</sequence>